<proteinExistence type="predicted"/>
<evidence type="ECO:0000256" key="1">
    <source>
        <dbReference type="ARBA" id="ARBA00022574"/>
    </source>
</evidence>
<dbReference type="PANTHER" id="PTHR44019">
    <property type="entry name" value="WD REPEAT-CONTAINING PROTEIN 55"/>
    <property type="match status" value="1"/>
</dbReference>
<reference evidence="6 7" key="1">
    <citation type="submission" date="2012-05" db="EMBL/GenBank/DDBJ databases">
        <title>Recombination and specialization in a pathogen metapopulation.</title>
        <authorList>
            <person name="Gardiner A."/>
            <person name="Kemen E."/>
            <person name="Schultz-Larsen T."/>
            <person name="MacLean D."/>
            <person name="Van Oosterhout C."/>
            <person name="Jones J.D.G."/>
        </authorList>
    </citation>
    <scope>NUCLEOTIDE SEQUENCE [LARGE SCALE GENOMIC DNA]</scope>
    <source>
        <strain evidence="6 7">Ac Nc2</strain>
    </source>
</reference>
<dbReference type="InterPro" id="IPR036322">
    <property type="entry name" value="WD40_repeat_dom_sf"/>
</dbReference>
<dbReference type="Pfam" id="PF23414">
    <property type="entry name" value="Beta-prop_EML_2"/>
    <property type="match status" value="1"/>
</dbReference>
<dbReference type="InterPro" id="IPR050505">
    <property type="entry name" value="WDR55/POC1"/>
</dbReference>
<feature type="repeat" description="WD" evidence="3">
    <location>
        <begin position="56"/>
        <end position="97"/>
    </location>
</feature>
<evidence type="ECO:0000256" key="4">
    <source>
        <dbReference type="SAM" id="MobiDB-lite"/>
    </source>
</evidence>
<dbReference type="STRING" id="65357.A0A024GIQ5"/>
<dbReference type="InterPro" id="IPR019775">
    <property type="entry name" value="WD40_repeat_CS"/>
</dbReference>
<dbReference type="PROSITE" id="PS50294">
    <property type="entry name" value="WD_REPEATS_REGION"/>
    <property type="match status" value="6"/>
</dbReference>
<dbReference type="SMART" id="SM00320">
    <property type="entry name" value="WD40"/>
    <property type="match status" value="6"/>
</dbReference>
<protein>
    <recommendedName>
        <fullName evidence="5">EML-like second beta-propeller domain-containing protein</fullName>
    </recommendedName>
</protein>
<dbReference type="SUPFAM" id="SSF50978">
    <property type="entry name" value="WD40 repeat-like"/>
    <property type="match status" value="1"/>
</dbReference>
<dbReference type="Pfam" id="PF00400">
    <property type="entry name" value="WD40"/>
    <property type="match status" value="2"/>
</dbReference>
<feature type="compositionally biased region" description="Polar residues" evidence="4">
    <location>
        <begin position="317"/>
        <end position="328"/>
    </location>
</feature>
<dbReference type="InterPro" id="IPR001680">
    <property type="entry name" value="WD40_rpt"/>
</dbReference>
<dbReference type="AlphaFoldDB" id="A0A024GIQ5"/>
<dbReference type="Proteomes" id="UP000053237">
    <property type="component" value="Unassembled WGS sequence"/>
</dbReference>
<dbReference type="EMBL" id="CAIX01000136">
    <property type="protein sequence ID" value="CCI46645.1"/>
    <property type="molecule type" value="Genomic_DNA"/>
</dbReference>
<name>A0A024GIQ5_9STRA</name>
<keyword evidence="2" id="KW-0677">Repeat</keyword>
<evidence type="ECO:0000256" key="3">
    <source>
        <dbReference type="PROSITE-ProRule" id="PRU00221"/>
    </source>
</evidence>
<dbReference type="PRINTS" id="PR00320">
    <property type="entry name" value="GPROTEINBRPT"/>
</dbReference>
<feature type="repeat" description="WD" evidence="3">
    <location>
        <begin position="182"/>
        <end position="223"/>
    </location>
</feature>
<keyword evidence="1 3" id="KW-0853">WD repeat</keyword>
<dbReference type="PROSITE" id="PS50082">
    <property type="entry name" value="WD_REPEATS_2"/>
    <property type="match status" value="6"/>
</dbReference>
<dbReference type="InParanoid" id="A0A024GIQ5"/>
<sequence>MVWNFRPKLRAYQYLGHKGPVYDVCFSPAGDLLASASQDRSVRLWTPTVRGDSVVIKGHAGGVRSVCFSYSAKQLLTASDDMSIKIWSLPNRRFMCSLIGHSNWVRSAQFSPDAHMIASASDDKTVRLWDVEKRQCLHTFYEHAGIVNCVQFHPEGQWVASCSADRSINIWDTRAHKLIHHYRAHDSNVTSLAFHPSGSYLVSTSTDHSIKLWDVREGQLLYTIHGHDGAVNCANFSHDCKYIASGSVDTTLMVWNADIEKCLQLERTSDVSTTKNAKRHNSVPTHIASVPPTRNVKISQFKEDSMIRESDRRKSTETSSHCRNSPMAQTRLIQNGEIYDEPPNTSHAEADLLVPPQNLTQMSLSENGVQDRPLESEFPSAFHHILDQLEIITRTLSVLEERISLSENRIAEVAHMQAQLMKQNDKRGFQGSIVEATHQEEMHDSN</sequence>
<gene>
    <name evidence="6" type="ORF">BN9_076000</name>
</gene>
<evidence type="ECO:0000259" key="5">
    <source>
        <dbReference type="Pfam" id="PF23414"/>
    </source>
</evidence>
<evidence type="ECO:0000313" key="7">
    <source>
        <dbReference type="Proteomes" id="UP000053237"/>
    </source>
</evidence>
<dbReference type="CDD" id="cd00200">
    <property type="entry name" value="WD40"/>
    <property type="match status" value="1"/>
</dbReference>
<feature type="domain" description="EML-like second beta-propeller" evidence="5">
    <location>
        <begin position="111"/>
        <end position="275"/>
    </location>
</feature>
<dbReference type="InterPro" id="IPR020472">
    <property type="entry name" value="WD40_PAC1"/>
</dbReference>
<evidence type="ECO:0000313" key="6">
    <source>
        <dbReference type="EMBL" id="CCI46645.1"/>
    </source>
</evidence>
<feature type="repeat" description="WD" evidence="3">
    <location>
        <begin position="14"/>
        <end position="45"/>
    </location>
</feature>
<accession>A0A024GIQ5</accession>
<dbReference type="InterPro" id="IPR055442">
    <property type="entry name" value="Beta-prop_EML-like_2nd"/>
</dbReference>
<dbReference type="PROSITE" id="PS00678">
    <property type="entry name" value="WD_REPEATS_1"/>
    <property type="match status" value="3"/>
</dbReference>
<keyword evidence="7" id="KW-1185">Reference proteome</keyword>
<evidence type="ECO:0000256" key="2">
    <source>
        <dbReference type="ARBA" id="ARBA00022737"/>
    </source>
</evidence>
<comment type="caution">
    <text evidence="6">The sequence shown here is derived from an EMBL/GenBank/DDBJ whole genome shotgun (WGS) entry which is preliminary data.</text>
</comment>
<organism evidence="6 7">
    <name type="scientific">Albugo candida</name>
    <dbReference type="NCBI Taxonomy" id="65357"/>
    <lineage>
        <taxon>Eukaryota</taxon>
        <taxon>Sar</taxon>
        <taxon>Stramenopiles</taxon>
        <taxon>Oomycota</taxon>
        <taxon>Peronosporomycetes</taxon>
        <taxon>Albuginales</taxon>
        <taxon>Albuginaceae</taxon>
        <taxon>Albugo</taxon>
    </lineage>
</organism>
<dbReference type="PANTHER" id="PTHR44019:SF8">
    <property type="entry name" value="POC1 CENTRIOLAR PROTEIN HOMOLOG"/>
    <property type="match status" value="1"/>
</dbReference>
<dbReference type="Gene3D" id="2.130.10.10">
    <property type="entry name" value="YVTN repeat-like/Quinoprotein amine dehydrogenase"/>
    <property type="match status" value="2"/>
</dbReference>
<feature type="repeat" description="WD" evidence="3">
    <location>
        <begin position="98"/>
        <end position="139"/>
    </location>
</feature>
<dbReference type="InterPro" id="IPR015943">
    <property type="entry name" value="WD40/YVTN_repeat-like_dom_sf"/>
</dbReference>
<feature type="compositionally biased region" description="Basic and acidic residues" evidence="4">
    <location>
        <begin position="305"/>
        <end position="316"/>
    </location>
</feature>
<feature type="repeat" description="WD" evidence="3">
    <location>
        <begin position="140"/>
        <end position="181"/>
    </location>
</feature>
<feature type="repeat" description="WD" evidence="3">
    <location>
        <begin position="224"/>
        <end position="265"/>
    </location>
</feature>
<dbReference type="OrthoDB" id="10264588at2759"/>
<feature type="region of interest" description="Disordered" evidence="4">
    <location>
        <begin position="305"/>
        <end position="328"/>
    </location>
</feature>